<dbReference type="Pfam" id="PF07534">
    <property type="entry name" value="TLD"/>
    <property type="match status" value="2"/>
</dbReference>
<accession>A0A9P4HSJ1</accession>
<feature type="region of interest" description="Disordered" evidence="6">
    <location>
        <begin position="188"/>
        <end position="240"/>
    </location>
</feature>
<evidence type="ECO:0000256" key="4">
    <source>
        <dbReference type="ARBA" id="ARBA00037112"/>
    </source>
</evidence>
<dbReference type="EMBL" id="ML978740">
    <property type="protein sequence ID" value="KAF2084500.1"/>
    <property type="molecule type" value="Genomic_DNA"/>
</dbReference>
<reference evidence="8" key="1">
    <citation type="journal article" date="2020" name="Stud. Mycol.">
        <title>101 Dothideomycetes genomes: a test case for predicting lifestyles and emergence of pathogens.</title>
        <authorList>
            <person name="Haridas S."/>
            <person name="Albert R."/>
            <person name="Binder M."/>
            <person name="Bloem J."/>
            <person name="Labutti K."/>
            <person name="Salamov A."/>
            <person name="Andreopoulos B."/>
            <person name="Baker S."/>
            <person name="Barry K."/>
            <person name="Bills G."/>
            <person name="Bluhm B."/>
            <person name="Cannon C."/>
            <person name="Castanera R."/>
            <person name="Culley D."/>
            <person name="Daum C."/>
            <person name="Ezra D."/>
            <person name="Gonzalez J."/>
            <person name="Henrissat B."/>
            <person name="Kuo A."/>
            <person name="Liang C."/>
            <person name="Lipzen A."/>
            <person name="Lutzoni F."/>
            <person name="Magnuson J."/>
            <person name="Mondo S."/>
            <person name="Nolan M."/>
            <person name="Ohm R."/>
            <person name="Pangilinan J."/>
            <person name="Park H.-J."/>
            <person name="Ramirez L."/>
            <person name="Alfaro M."/>
            <person name="Sun H."/>
            <person name="Tritt A."/>
            <person name="Yoshinaga Y."/>
            <person name="Zwiers L.-H."/>
            <person name="Turgeon B."/>
            <person name="Goodwin S."/>
            <person name="Spatafora J."/>
            <person name="Crous P."/>
            <person name="Grigoriev I."/>
        </authorList>
    </citation>
    <scope>NUCLEOTIDE SEQUENCE</scope>
    <source>
        <strain evidence="8">CBS 121410</strain>
    </source>
</reference>
<feature type="non-terminal residue" evidence="8">
    <location>
        <position position="314"/>
    </location>
</feature>
<evidence type="ECO:0000259" key="7">
    <source>
        <dbReference type="PROSITE" id="PS51886"/>
    </source>
</evidence>
<dbReference type="SMART" id="SM00584">
    <property type="entry name" value="TLDc"/>
    <property type="match status" value="1"/>
</dbReference>
<evidence type="ECO:0000256" key="2">
    <source>
        <dbReference type="ARBA" id="ARBA00009540"/>
    </source>
</evidence>
<evidence type="ECO:0000313" key="8">
    <source>
        <dbReference type="EMBL" id="KAF2084500.1"/>
    </source>
</evidence>
<comment type="function">
    <text evidence="4">May be involved in protection from oxidative damage.</text>
</comment>
<protein>
    <recommendedName>
        <fullName evidence="5">Oxidation resistance protein 1</fullName>
    </recommendedName>
</protein>
<dbReference type="PANTHER" id="PTHR23354">
    <property type="entry name" value="NUCLEOLAR PROTEIN 7/ESTROGEN RECEPTOR COACTIVATOR-RELATED"/>
    <property type="match status" value="1"/>
</dbReference>
<dbReference type="GO" id="GO:0006979">
    <property type="term" value="P:response to oxidative stress"/>
    <property type="evidence" value="ECO:0007669"/>
    <property type="project" value="TreeGrafter"/>
</dbReference>
<dbReference type="InterPro" id="IPR006571">
    <property type="entry name" value="TLDc_dom"/>
</dbReference>
<gene>
    <name evidence="8" type="ORF">K490DRAFT_2026</name>
</gene>
<dbReference type="PROSITE" id="PS51886">
    <property type="entry name" value="TLDC"/>
    <property type="match status" value="1"/>
</dbReference>
<dbReference type="AlphaFoldDB" id="A0A9P4HSJ1"/>
<evidence type="ECO:0000313" key="9">
    <source>
        <dbReference type="Proteomes" id="UP000799776"/>
    </source>
</evidence>
<sequence length="314" mass="34157">SSSFFTYPVSYAVSGILRRISTDPSLASSKRASSSTSQPFDISTSSPFNGMQGVYTPPGRHASPFQPPPLTPLSLNGYRSETRDEHKLLSRQVAEEVRLLVPPRLQLSETWNLTYSLMEDGMSLATLYRKASELRGKRGGYVLVVQDANEDIFGAYLSDPPHPQSGYYGTGECFLWRAHVLPPLPPNAIPSLDDLPPPPSADTTNVQRTTTLQQPKRRSSQTLSPPNSNGVSRSGTTTPEQIRFRAFPYSGANEYMILGGSESLGMGGGDGHYGLWLDKGLSDGVSDPCPSFGNESLSDLGSKFKVIGVELWHI</sequence>
<keyword evidence="3" id="KW-0496">Mitochondrion</keyword>
<dbReference type="GO" id="GO:0005634">
    <property type="term" value="C:nucleus"/>
    <property type="evidence" value="ECO:0007669"/>
    <property type="project" value="TreeGrafter"/>
</dbReference>
<dbReference type="PANTHER" id="PTHR23354:SF62">
    <property type="entry name" value="MUSTARD, ISOFORM V"/>
    <property type="match status" value="1"/>
</dbReference>
<name>A0A9P4HSJ1_9PEZI</name>
<feature type="compositionally biased region" description="Polar residues" evidence="6">
    <location>
        <begin position="201"/>
        <end position="240"/>
    </location>
</feature>
<feature type="compositionally biased region" description="Low complexity" evidence="6">
    <location>
        <begin position="27"/>
        <end position="37"/>
    </location>
</feature>
<evidence type="ECO:0000256" key="5">
    <source>
        <dbReference type="ARBA" id="ARBA00040604"/>
    </source>
</evidence>
<dbReference type="Proteomes" id="UP000799776">
    <property type="component" value="Unassembled WGS sequence"/>
</dbReference>
<dbReference type="OrthoDB" id="26679at2759"/>
<proteinExistence type="inferred from homology"/>
<keyword evidence="9" id="KW-1185">Reference proteome</keyword>
<evidence type="ECO:0000256" key="6">
    <source>
        <dbReference type="SAM" id="MobiDB-lite"/>
    </source>
</evidence>
<comment type="subcellular location">
    <subcellularLocation>
        <location evidence="1">Mitochondrion</location>
    </subcellularLocation>
</comment>
<feature type="region of interest" description="Disordered" evidence="6">
    <location>
        <begin position="27"/>
        <end position="77"/>
    </location>
</feature>
<evidence type="ECO:0000256" key="1">
    <source>
        <dbReference type="ARBA" id="ARBA00004173"/>
    </source>
</evidence>
<dbReference type="GO" id="GO:0005739">
    <property type="term" value="C:mitochondrion"/>
    <property type="evidence" value="ECO:0007669"/>
    <property type="project" value="UniProtKB-SubCell"/>
</dbReference>
<evidence type="ECO:0000256" key="3">
    <source>
        <dbReference type="ARBA" id="ARBA00023128"/>
    </source>
</evidence>
<comment type="caution">
    <text evidence="8">The sequence shown here is derived from an EMBL/GenBank/DDBJ whole genome shotgun (WGS) entry which is preliminary data.</text>
</comment>
<comment type="similarity">
    <text evidence="2">Belongs to the OXR1 family.</text>
</comment>
<feature type="compositionally biased region" description="Polar residues" evidence="6">
    <location>
        <begin position="38"/>
        <end position="49"/>
    </location>
</feature>
<feature type="non-terminal residue" evidence="8">
    <location>
        <position position="1"/>
    </location>
</feature>
<organism evidence="8 9">
    <name type="scientific">Saccharata proteae CBS 121410</name>
    <dbReference type="NCBI Taxonomy" id="1314787"/>
    <lineage>
        <taxon>Eukaryota</taxon>
        <taxon>Fungi</taxon>
        <taxon>Dikarya</taxon>
        <taxon>Ascomycota</taxon>
        <taxon>Pezizomycotina</taxon>
        <taxon>Dothideomycetes</taxon>
        <taxon>Dothideomycetes incertae sedis</taxon>
        <taxon>Botryosphaeriales</taxon>
        <taxon>Saccharataceae</taxon>
        <taxon>Saccharata</taxon>
    </lineage>
</organism>
<feature type="domain" description="TLDc" evidence="7">
    <location>
        <begin position="87"/>
        <end position="314"/>
    </location>
</feature>